<dbReference type="Proteomes" id="UP000216752">
    <property type="component" value="Chromosome"/>
</dbReference>
<protein>
    <submittedName>
        <fullName evidence="1">Uncharacterized protein</fullName>
    </submittedName>
</protein>
<evidence type="ECO:0000313" key="2">
    <source>
        <dbReference type="Proteomes" id="UP000216752"/>
    </source>
</evidence>
<gene>
    <name evidence="1" type="ORF">SPSIL_021710</name>
</gene>
<organism evidence="1 2">
    <name type="scientific">Sporomusa silvacetica DSM 10669</name>
    <dbReference type="NCBI Taxonomy" id="1123289"/>
    <lineage>
        <taxon>Bacteria</taxon>
        <taxon>Bacillati</taxon>
        <taxon>Bacillota</taxon>
        <taxon>Negativicutes</taxon>
        <taxon>Selenomonadales</taxon>
        <taxon>Sporomusaceae</taxon>
        <taxon>Sporomusa</taxon>
    </lineage>
</organism>
<dbReference type="EMBL" id="CP155573">
    <property type="protein sequence ID" value="XFO66023.1"/>
    <property type="molecule type" value="Genomic_DNA"/>
</dbReference>
<accession>A0ABZ3IKS5</accession>
<name>A0ABZ3IKS5_9FIRM</name>
<dbReference type="RefSeq" id="WP_094605632.1">
    <property type="nucleotide sequence ID" value="NZ_CP155573.1"/>
</dbReference>
<keyword evidence="2" id="KW-1185">Reference proteome</keyword>
<reference evidence="1" key="1">
    <citation type="submission" date="2024-05" db="EMBL/GenBank/DDBJ databases">
        <title>Isolation and characterization of Sporomusa carbonis sp. nov., a carboxydotrophic hydrogenogen in the genus of Sporomusa isolated from a charcoal burning pile.</title>
        <authorList>
            <person name="Boeer T."/>
            <person name="Rosenbaum F."/>
            <person name="Eysell L."/>
            <person name="Mueller V."/>
            <person name="Daniel R."/>
            <person name="Poehlein A."/>
        </authorList>
    </citation>
    <scope>NUCLEOTIDE SEQUENCE [LARGE SCALE GENOMIC DNA]</scope>
    <source>
        <strain evidence="1">DSM 10669</strain>
    </source>
</reference>
<evidence type="ECO:0000313" key="1">
    <source>
        <dbReference type="EMBL" id="XFO66023.1"/>
    </source>
</evidence>
<sequence length="375" mass="41936">MCNFINNKCCLGVLKLLNIQNITHHSDLLKLSKNQLMEICTDLDLPTDGYQPELAYSVWGRIKGNIELQTKILEPWKTKLLCGRTSVVWFQLDIGTAKGIKETLLKQCGFNPFEYVKMPPKEELTSTPILISAANGDTDNEYFLRFIYKSGVTKNIYGNDMQLIPNSSIVTIYVNEELNCFEVRSEPGTASKVAKSFARLINREVALAPRNILVPFGYNVETMADALEGNLIEALSKPESLLEDFTAEQTEAIAKVLTAFDEYLAAEDADSLTNELKDAKILFGDELLSVPFAALILSGLEKVSLGVAGRDLRELALYDFLKPHLQHQGGFIQFVVPEEGMPQSYTIKVGLKSNSVYFVTPATEDVLKFVRERIF</sequence>
<proteinExistence type="predicted"/>